<feature type="domain" description="C-type lectin" evidence="6">
    <location>
        <begin position="130"/>
        <end position="247"/>
    </location>
</feature>
<evidence type="ECO:0000259" key="6">
    <source>
        <dbReference type="PROSITE" id="PS50041"/>
    </source>
</evidence>
<dbReference type="PANTHER" id="PTHR45710">
    <property type="entry name" value="C-TYPE LECTIN DOMAIN-CONTAINING PROTEIN 180"/>
    <property type="match status" value="1"/>
</dbReference>
<dbReference type="RefSeq" id="XP_060538321.1">
    <property type="nucleotide sequence ID" value="XM_060682338.1"/>
</dbReference>
<proteinExistence type="predicted"/>
<evidence type="ECO:0000256" key="5">
    <source>
        <dbReference type="SAM" id="Phobius"/>
    </source>
</evidence>
<evidence type="ECO:0000256" key="3">
    <source>
        <dbReference type="ARBA" id="ARBA00022525"/>
    </source>
</evidence>
<evidence type="ECO:0000256" key="1">
    <source>
        <dbReference type="ARBA" id="ARBA00004401"/>
    </source>
</evidence>
<keyword evidence="5" id="KW-1133">Transmembrane helix</keyword>
<dbReference type="Pfam" id="PF00059">
    <property type="entry name" value="Lectin_C"/>
    <property type="match status" value="1"/>
</dbReference>
<dbReference type="InterPro" id="IPR001304">
    <property type="entry name" value="C-type_lectin-like"/>
</dbReference>
<dbReference type="GeneID" id="132709238"/>
<reference evidence="8 9" key="1">
    <citation type="submission" date="2025-05" db="UniProtKB">
        <authorList>
            <consortium name="RefSeq"/>
        </authorList>
    </citation>
    <scope>IDENTIFICATION</scope>
    <source>
        <tissue evidence="8 9">Blood</tissue>
    </source>
</reference>
<evidence type="ECO:0000313" key="7">
    <source>
        <dbReference type="Proteomes" id="UP001652622"/>
    </source>
</evidence>
<dbReference type="PANTHER" id="PTHR45710:SF26">
    <property type="entry name" value="RH26557P"/>
    <property type="match status" value="1"/>
</dbReference>
<evidence type="ECO:0000256" key="2">
    <source>
        <dbReference type="ARBA" id="ARBA00004613"/>
    </source>
</evidence>
<feature type="compositionally biased region" description="Pro residues" evidence="4">
    <location>
        <begin position="1"/>
        <end position="10"/>
    </location>
</feature>
<feature type="transmembrane region" description="Helical" evidence="5">
    <location>
        <begin position="29"/>
        <end position="52"/>
    </location>
</feature>
<dbReference type="RefSeq" id="XP_060538320.1">
    <property type="nucleotide sequence ID" value="XM_060682337.1"/>
</dbReference>
<sequence>MAPKPPPAKGPAPAKQPERPPSKLQECLSGYNCVTLGVVMLFSLFLYTLWYISLCTLERAKREPLRKAVAQLRQYMIAQNAEYGTLNDTAIILEAEKVSRQLLPWAEKIKEIQAEIADIHYKLNENWIAYKSHLYLLNPELLNFVDSNKLCSESKAFMTDIQDDEDEIFLESAIRRKHGDYYIGLTYESREWRWTITHVKAFKYYWAKNQPKDTHLNHCAKLQSGCTTKLKCWISAACNSLGRCICKKKPEDKWMT</sequence>
<dbReference type="PROSITE" id="PS50041">
    <property type="entry name" value="C_TYPE_LECTIN_2"/>
    <property type="match status" value="1"/>
</dbReference>
<dbReference type="Gene3D" id="3.10.100.10">
    <property type="entry name" value="Mannose-Binding Protein A, subunit A"/>
    <property type="match status" value="1"/>
</dbReference>
<dbReference type="SUPFAM" id="SSF56436">
    <property type="entry name" value="C-type lectin-like"/>
    <property type="match status" value="1"/>
</dbReference>
<dbReference type="Proteomes" id="UP001652622">
    <property type="component" value="Unplaced"/>
</dbReference>
<keyword evidence="5" id="KW-0812">Transmembrane</keyword>
<keyword evidence="3" id="KW-0964">Secreted</keyword>
<dbReference type="RefSeq" id="XP_060538322.1">
    <property type="nucleotide sequence ID" value="XM_060682339.1"/>
</dbReference>
<dbReference type="InterPro" id="IPR050828">
    <property type="entry name" value="C-type_lectin/matrix_domain"/>
</dbReference>
<keyword evidence="7" id="KW-1185">Reference proteome</keyword>
<evidence type="ECO:0000313" key="9">
    <source>
        <dbReference type="RefSeq" id="XP_060538321.1"/>
    </source>
</evidence>
<evidence type="ECO:0000313" key="8">
    <source>
        <dbReference type="RefSeq" id="XP_060538320.1"/>
    </source>
</evidence>
<evidence type="ECO:0000313" key="10">
    <source>
        <dbReference type="RefSeq" id="XP_060538322.1"/>
    </source>
</evidence>
<organism evidence="7 8">
    <name type="scientific">Pantherophis guttatus</name>
    <name type="common">Corn snake</name>
    <name type="synonym">Elaphe guttata</name>
    <dbReference type="NCBI Taxonomy" id="94885"/>
    <lineage>
        <taxon>Eukaryota</taxon>
        <taxon>Metazoa</taxon>
        <taxon>Chordata</taxon>
        <taxon>Craniata</taxon>
        <taxon>Vertebrata</taxon>
        <taxon>Euteleostomi</taxon>
        <taxon>Lepidosauria</taxon>
        <taxon>Squamata</taxon>
        <taxon>Bifurcata</taxon>
        <taxon>Unidentata</taxon>
        <taxon>Episquamata</taxon>
        <taxon>Toxicofera</taxon>
        <taxon>Serpentes</taxon>
        <taxon>Colubroidea</taxon>
        <taxon>Colubridae</taxon>
        <taxon>Colubrinae</taxon>
        <taxon>Pantherophis</taxon>
    </lineage>
</organism>
<name>A0ABM3YQC8_PANGU</name>
<protein>
    <submittedName>
        <fullName evidence="8 9">Uncharacterized protein LOC132709238</fullName>
    </submittedName>
</protein>
<accession>A0ABM3YQC8</accession>
<feature type="region of interest" description="Disordered" evidence="4">
    <location>
        <begin position="1"/>
        <end position="21"/>
    </location>
</feature>
<evidence type="ECO:0000256" key="4">
    <source>
        <dbReference type="SAM" id="MobiDB-lite"/>
    </source>
</evidence>
<gene>
    <name evidence="8 9 10" type="primary">LOC132709238</name>
</gene>
<dbReference type="InterPro" id="IPR016187">
    <property type="entry name" value="CTDL_fold"/>
</dbReference>
<dbReference type="SMART" id="SM00034">
    <property type="entry name" value="CLECT"/>
    <property type="match status" value="1"/>
</dbReference>
<dbReference type="CDD" id="cd00037">
    <property type="entry name" value="CLECT"/>
    <property type="match status" value="1"/>
</dbReference>
<comment type="subcellular location">
    <subcellularLocation>
        <location evidence="1">Cell membrane</location>
        <topology evidence="1">Single-pass type II membrane protein</topology>
    </subcellularLocation>
    <subcellularLocation>
        <location evidence="2">Secreted</location>
    </subcellularLocation>
</comment>
<dbReference type="InterPro" id="IPR016186">
    <property type="entry name" value="C-type_lectin-like/link_sf"/>
</dbReference>
<keyword evidence="5" id="KW-0472">Membrane</keyword>